<gene>
    <name evidence="1" type="ORF">SAMN06265222_104169</name>
</gene>
<evidence type="ECO:0000313" key="2">
    <source>
        <dbReference type="Proteomes" id="UP001158067"/>
    </source>
</evidence>
<proteinExistence type="predicted"/>
<dbReference type="Proteomes" id="UP001158067">
    <property type="component" value="Unassembled WGS sequence"/>
</dbReference>
<evidence type="ECO:0000313" key="1">
    <source>
        <dbReference type="EMBL" id="SMP53904.1"/>
    </source>
</evidence>
<reference evidence="1 2" key="1">
    <citation type="submission" date="2017-05" db="EMBL/GenBank/DDBJ databases">
        <authorList>
            <person name="Varghese N."/>
            <person name="Submissions S."/>
        </authorList>
    </citation>
    <scope>NUCLEOTIDE SEQUENCE [LARGE SCALE GENOMIC DNA]</scope>
    <source>
        <strain evidence="1 2">DSM 25457</strain>
    </source>
</reference>
<comment type="caution">
    <text evidence="1">The sequence shown here is derived from an EMBL/GenBank/DDBJ whole genome shotgun (WGS) entry which is preliminary data.</text>
</comment>
<name>A0ABY1PZA8_9BACT</name>
<dbReference type="EMBL" id="FXUG01000004">
    <property type="protein sequence ID" value="SMP53904.1"/>
    <property type="molecule type" value="Genomic_DNA"/>
</dbReference>
<sequence length="204" mass="22943">MVGLIVTQSGCIGLMSNLIHAVGGDKVPAECPALKNSKVAIVVMTDQSQYTDDIAARLLVRKLGGVLKTEVDKFELVREEVVQQWRDVHGWDNVDYLEMGKGVEAEKLLVVELTDMRLRDGATLYRGRANVHLKVFDIEEEEELFTKDIDEYTYPVNAGQYTSETTEPKFRKLFLDMLSKKIARNFHPYDFADTVALDGAIASQ</sequence>
<keyword evidence="2" id="KW-1185">Reference proteome</keyword>
<organism evidence="1 2">
    <name type="scientific">Neorhodopirellula lusitana</name>
    <dbReference type="NCBI Taxonomy" id="445327"/>
    <lineage>
        <taxon>Bacteria</taxon>
        <taxon>Pseudomonadati</taxon>
        <taxon>Planctomycetota</taxon>
        <taxon>Planctomycetia</taxon>
        <taxon>Pirellulales</taxon>
        <taxon>Pirellulaceae</taxon>
        <taxon>Neorhodopirellula</taxon>
    </lineage>
</organism>
<accession>A0ABY1PZA8</accession>
<protein>
    <submittedName>
        <fullName evidence="1">Uncharacterized protein</fullName>
    </submittedName>
</protein>